<proteinExistence type="predicted"/>
<name>A0ABT6FQU5_9FLAO</name>
<dbReference type="Proteomes" id="UP001153642">
    <property type="component" value="Unassembled WGS sequence"/>
</dbReference>
<keyword evidence="1" id="KW-0812">Transmembrane</keyword>
<dbReference type="EMBL" id="JAPMUA010000002">
    <property type="protein sequence ID" value="MDG3585642.1"/>
    <property type="molecule type" value="Genomic_DNA"/>
</dbReference>
<keyword evidence="3" id="KW-1185">Reference proteome</keyword>
<gene>
    <name evidence="2" type="ORF">OSR52_07145</name>
</gene>
<sequence>MKFNRFINSAVKIIKYTAIYYLSVKMIVFAIAKILRLQFTIPYVDSYTPLAELSGHQHMWSFFGRSYSYNLFIAISELLIGILIVSKKTRLVALLLCFTVCLNVAILSFGFNIYFAQWHAVMDLLITMAFLSHYVPDLYKFFIQNEGKIYQTNKNKTATIKLWLPYIIIITLTSVYFIFWYNYTSPQTSNKIAGAYEVKSIKINDSTIYFKKGKVGIKPMLFLEQYNAAVFSIEDSIYYGSYYQNNDTLRIAIKNPAIKSMEFMNGIIKNDSIIAGKTRNNESDFQLFYKRISSKHNYLNGL</sequence>
<feature type="transmembrane region" description="Helical" evidence="1">
    <location>
        <begin position="67"/>
        <end position="85"/>
    </location>
</feature>
<dbReference type="RefSeq" id="WP_277899096.1">
    <property type="nucleotide sequence ID" value="NZ_JAPMUA010000002.1"/>
</dbReference>
<feature type="transmembrane region" description="Helical" evidence="1">
    <location>
        <begin position="92"/>
        <end position="115"/>
    </location>
</feature>
<evidence type="ECO:0000313" key="3">
    <source>
        <dbReference type="Proteomes" id="UP001153642"/>
    </source>
</evidence>
<feature type="transmembrane region" description="Helical" evidence="1">
    <location>
        <begin position="20"/>
        <end position="39"/>
    </location>
</feature>
<evidence type="ECO:0000313" key="2">
    <source>
        <dbReference type="EMBL" id="MDG3585642.1"/>
    </source>
</evidence>
<evidence type="ECO:0000256" key="1">
    <source>
        <dbReference type="SAM" id="Phobius"/>
    </source>
</evidence>
<protein>
    <recommendedName>
        <fullName evidence="4">DoxX family protein</fullName>
    </recommendedName>
</protein>
<organism evidence="2 3">
    <name type="scientific">Galbibacter pacificus</name>
    <dbReference type="NCBI Taxonomy" id="2996052"/>
    <lineage>
        <taxon>Bacteria</taxon>
        <taxon>Pseudomonadati</taxon>
        <taxon>Bacteroidota</taxon>
        <taxon>Flavobacteriia</taxon>
        <taxon>Flavobacteriales</taxon>
        <taxon>Flavobacteriaceae</taxon>
        <taxon>Galbibacter</taxon>
    </lineage>
</organism>
<keyword evidence="1" id="KW-1133">Transmembrane helix</keyword>
<evidence type="ECO:0008006" key="4">
    <source>
        <dbReference type="Google" id="ProtNLM"/>
    </source>
</evidence>
<reference evidence="2" key="1">
    <citation type="submission" date="2022-11" db="EMBL/GenBank/DDBJ databases">
        <title>High-quality draft genome sequence of Galbibacter sp. strain CMA-7.</title>
        <authorList>
            <person name="Wei L."/>
            <person name="Dong C."/>
            <person name="Shao Z."/>
        </authorList>
    </citation>
    <scope>NUCLEOTIDE SEQUENCE</scope>
    <source>
        <strain evidence="2">CMA-7</strain>
    </source>
</reference>
<feature type="transmembrane region" description="Helical" evidence="1">
    <location>
        <begin position="163"/>
        <end position="183"/>
    </location>
</feature>
<keyword evidence="1" id="KW-0472">Membrane</keyword>
<comment type="caution">
    <text evidence="2">The sequence shown here is derived from an EMBL/GenBank/DDBJ whole genome shotgun (WGS) entry which is preliminary data.</text>
</comment>
<feature type="transmembrane region" description="Helical" evidence="1">
    <location>
        <begin position="121"/>
        <end position="142"/>
    </location>
</feature>
<accession>A0ABT6FQU5</accession>